<proteinExistence type="predicted"/>
<accession>A0A6J5S2U4</accession>
<reference evidence="2" key="1">
    <citation type="submission" date="2020-05" db="EMBL/GenBank/DDBJ databases">
        <authorList>
            <person name="Chiriac C."/>
            <person name="Salcher M."/>
            <person name="Ghai R."/>
            <person name="Kavagutti S V."/>
        </authorList>
    </citation>
    <scope>NUCLEOTIDE SEQUENCE</scope>
</reference>
<evidence type="ECO:0000256" key="1">
    <source>
        <dbReference type="SAM" id="MobiDB-lite"/>
    </source>
</evidence>
<organism evidence="2">
    <name type="scientific">uncultured Caudovirales phage</name>
    <dbReference type="NCBI Taxonomy" id="2100421"/>
    <lineage>
        <taxon>Viruses</taxon>
        <taxon>Duplodnaviria</taxon>
        <taxon>Heunggongvirae</taxon>
        <taxon>Uroviricota</taxon>
        <taxon>Caudoviricetes</taxon>
        <taxon>Peduoviridae</taxon>
        <taxon>Maltschvirus</taxon>
        <taxon>Maltschvirus maltsch</taxon>
    </lineage>
</organism>
<name>A0A6J5S2U4_9CAUD</name>
<evidence type="ECO:0000313" key="2">
    <source>
        <dbReference type="EMBL" id="CAB4203033.1"/>
    </source>
</evidence>
<protein>
    <submittedName>
        <fullName evidence="2">Uncharacterized protein</fullName>
    </submittedName>
</protein>
<feature type="region of interest" description="Disordered" evidence="1">
    <location>
        <begin position="225"/>
        <end position="246"/>
    </location>
</feature>
<gene>
    <name evidence="2" type="ORF">UFOVP1365_25</name>
</gene>
<dbReference type="EMBL" id="LR797316">
    <property type="protein sequence ID" value="CAB4203033.1"/>
    <property type="molecule type" value="Genomic_DNA"/>
</dbReference>
<sequence length="246" mass="26728">MAIVTIGNPNAATAKDKQHAMQQRNKYKQGSAQWNSWNSRIASIDNGTFDRSKIKAGASSISDATNSGAANDGINKFLVDPEYSTPKKVDEVSDPAFRQQMIDAAYKSLTKNTDADYNTERAQLQGELVNSGNPVGSPKYNNQMALLDRKYSDIKANAQNQSQMTGMDYLGQNIQQKVAVTGANNQTLDTIGGIQGGYAGQKIAQNEINQKKREADQMFRLKMRTGAGGASTQESPFATTPYPMGQ</sequence>